<accession>A0A0B6ZZ21</accession>
<sequence>LKSDVLGEFIIIDEKYESMISELGQRYALALSTDEFGGWDPDEHFKFLAVYDQYPGELPNRRKLLFDRLRRHLPNKSRTSLSEHEDWWMDFKCYKERLKVIYADWAQHRQELINKAQFVFTEAVAAFELEEVRTEYCQRQKQLCEILYEKVKEWRERKMEALQIEIQLNEERRKKMEAKELQEREAEIQRRTKEKENISHYHEVIEDERRKRERVAEEKLKELTKQMEEQAVYDKERIKFREEQMFNKLEEQRKKQAEKTKENEEMEARLEALRAQVRVVAESDPLRAIQGTKAWEARHKQDDSDERHMMMPLFKVNGYTSNQITSDHRVRLEQQLRDAGLHTTEYARHIIRTATPPKAPRRDLQHTFKFKDQ</sequence>
<feature type="coiled-coil region" evidence="2">
    <location>
        <begin position="246"/>
        <end position="283"/>
    </location>
</feature>
<evidence type="ECO:0000256" key="2">
    <source>
        <dbReference type="SAM" id="Coils"/>
    </source>
</evidence>
<gene>
    <name evidence="3" type="primary">ORF84645</name>
</gene>
<reference evidence="3" key="1">
    <citation type="submission" date="2014-12" db="EMBL/GenBank/DDBJ databases">
        <title>Insight into the proteome of Arion vulgaris.</title>
        <authorList>
            <person name="Aradska J."/>
            <person name="Bulat T."/>
            <person name="Smidak R."/>
            <person name="Sarate P."/>
            <person name="Gangsoo J."/>
            <person name="Sialana F."/>
            <person name="Bilban M."/>
            <person name="Lubec G."/>
        </authorList>
    </citation>
    <scope>NUCLEOTIDE SEQUENCE</scope>
    <source>
        <tissue evidence="3">Skin</tissue>
    </source>
</reference>
<keyword evidence="1 2" id="KW-0175">Coiled coil</keyword>
<dbReference type="PANTHER" id="PTHR21549:SF1">
    <property type="entry name" value="COILED-COIL DOMAIN-CONTAINING PROTEIN 148"/>
    <property type="match status" value="1"/>
</dbReference>
<feature type="coiled-coil region" evidence="2">
    <location>
        <begin position="159"/>
        <end position="198"/>
    </location>
</feature>
<name>A0A0B6ZZ21_9EUPU</name>
<proteinExistence type="predicted"/>
<evidence type="ECO:0000256" key="1">
    <source>
        <dbReference type="ARBA" id="ARBA00023054"/>
    </source>
</evidence>
<protein>
    <recommendedName>
        <fullName evidence="4">Coiled-coil domain-containing protein 148</fullName>
    </recommendedName>
</protein>
<dbReference type="InterPro" id="IPR039902">
    <property type="entry name" value="CCDC148/CCDC112"/>
</dbReference>
<organism evidence="3">
    <name type="scientific">Arion vulgaris</name>
    <dbReference type="NCBI Taxonomy" id="1028688"/>
    <lineage>
        <taxon>Eukaryota</taxon>
        <taxon>Metazoa</taxon>
        <taxon>Spiralia</taxon>
        <taxon>Lophotrochozoa</taxon>
        <taxon>Mollusca</taxon>
        <taxon>Gastropoda</taxon>
        <taxon>Heterobranchia</taxon>
        <taxon>Euthyneura</taxon>
        <taxon>Panpulmonata</taxon>
        <taxon>Eupulmonata</taxon>
        <taxon>Stylommatophora</taxon>
        <taxon>Helicina</taxon>
        <taxon>Arionoidea</taxon>
        <taxon>Arionidae</taxon>
        <taxon>Arion</taxon>
    </lineage>
</organism>
<dbReference type="PANTHER" id="PTHR21549">
    <property type="entry name" value="MUTATED IN BLADDER CANCER 1"/>
    <property type="match status" value="1"/>
</dbReference>
<dbReference type="EMBL" id="HACG01026085">
    <property type="protein sequence ID" value="CEK72950.1"/>
    <property type="molecule type" value="Transcribed_RNA"/>
</dbReference>
<evidence type="ECO:0000313" key="3">
    <source>
        <dbReference type="EMBL" id="CEK72950.1"/>
    </source>
</evidence>
<dbReference type="AlphaFoldDB" id="A0A0B6ZZ21"/>
<feature type="non-terminal residue" evidence="3">
    <location>
        <position position="1"/>
    </location>
</feature>
<evidence type="ECO:0008006" key="4">
    <source>
        <dbReference type="Google" id="ProtNLM"/>
    </source>
</evidence>